<comment type="catalytic activity">
    <reaction evidence="5">
        <text>dimethylallyl diphosphate + 2 oxidized [2Fe-2S]-[ferredoxin] + H2O = (2E)-4-hydroxy-3-methylbut-2-enyl diphosphate + 2 reduced [2Fe-2S]-[ferredoxin] + 2 H(+)</text>
        <dbReference type="Rhea" id="RHEA:24825"/>
        <dbReference type="Rhea" id="RHEA-COMP:10000"/>
        <dbReference type="Rhea" id="RHEA-COMP:10001"/>
        <dbReference type="ChEBI" id="CHEBI:15377"/>
        <dbReference type="ChEBI" id="CHEBI:15378"/>
        <dbReference type="ChEBI" id="CHEBI:33737"/>
        <dbReference type="ChEBI" id="CHEBI:33738"/>
        <dbReference type="ChEBI" id="CHEBI:57623"/>
        <dbReference type="ChEBI" id="CHEBI:128753"/>
        <dbReference type="EC" id="1.17.7.4"/>
    </reaction>
</comment>
<dbReference type="GO" id="GO:0051745">
    <property type="term" value="F:4-hydroxy-3-methylbut-2-enyl diphosphate reductase activity"/>
    <property type="evidence" value="ECO:0007669"/>
    <property type="project" value="UniProtKB-UniRule"/>
</dbReference>
<feature type="binding site" evidence="5">
    <location>
        <position position="173"/>
    </location>
    <ligand>
        <name>(2E)-4-hydroxy-3-methylbut-2-enyl diphosphate</name>
        <dbReference type="ChEBI" id="CHEBI:128753"/>
    </ligand>
</feature>
<name>A0A222ENI7_9MOLU</name>
<feature type="binding site" evidence="5">
    <location>
        <position position="201"/>
    </location>
    <ligand>
        <name>[4Fe-4S] cluster</name>
        <dbReference type="ChEBI" id="CHEBI:49883"/>
    </ligand>
</feature>
<feature type="binding site" evidence="5">
    <location>
        <position position="83"/>
    </location>
    <ligand>
        <name>isopentenyl diphosphate</name>
        <dbReference type="ChEBI" id="CHEBI:128769"/>
    </ligand>
</feature>
<comment type="pathway">
    <text evidence="5">Isoprenoid biosynthesis; dimethylallyl diphosphate biosynthesis; dimethylallyl diphosphate from (2E)-4-hydroxy-3-methylbutenyl diphosphate: step 1/1.</text>
</comment>
<dbReference type="AlphaFoldDB" id="A0A222ENI7"/>
<feature type="active site" description="Proton donor" evidence="5">
    <location>
        <position position="135"/>
    </location>
</feature>
<dbReference type="Proteomes" id="UP000203229">
    <property type="component" value="Chromosome"/>
</dbReference>
<comment type="cofactor">
    <cofactor evidence="5">
        <name>[4Fe-4S] cluster</name>
        <dbReference type="ChEBI" id="CHEBI:49883"/>
    </cofactor>
    <text evidence="5">Binds 1 [4Fe-4S] cluster per subunit.</text>
</comment>
<keyword evidence="5" id="KW-0414">Isoprene biosynthesis</keyword>
<comment type="function">
    <text evidence="5">Catalyzes the conversion of 1-hydroxy-2-methyl-2-(E)-butenyl 4-diphosphate (HMBPP) into a mixture of isopentenyl diphosphate (IPP) and dimethylallyl diphosphate (DMAPP). Acts in the terminal step of the DOXP/MEP pathway for isoprenoid precursor biosynthesis.</text>
</comment>
<dbReference type="GO" id="GO:0050992">
    <property type="term" value="P:dimethylallyl diphosphate biosynthetic process"/>
    <property type="evidence" value="ECO:0007669"/>
    <property type="project" value="UniProtKB-UniRule"/>
</dbReference>
<dbReference type="GO" id="GO:0016114">
    <property type="term" value="P:terpenoid biosynthetic process"/>
    <property type="evidence" value="ECO:0007669"/>
    <property type="project" value="UniProtKB-UniRule"/>
</dbReference>
<dbReference type="RefSeq" id="WP_094048449.1">
    <property type="nucleotide sequence ID" value="NZ_CP022535.1"/>
</dbReference>
<feature type="binding site" evidence="5">
    <location>
        <position position="274"/>
    </location>
    <ligand>
        <name>dimethylallyl diphosphate</name>
        <dbReference type="ChEBI" id="CHEBI:57623"/>
    </ligand>
</feature>
<accession>A0A222ENI7</accession>
<feature type="binding site" evidence="5">
    <location>
        <position position="42"/>
    </location>
    <ligand>
        <name>(2E)-4-hydroxy-3-methylbut-2-enyl diphosphate</name>
        <dbReference type="ChEBI" id="CHEBI:128753"/>
    </ligand>
</feature>
<feature type="binding site" evidence="5">
    <location>
        <position position="83"/>
    </location>
    <ligand>
        <name>dimethylallyl diphosphate</name>
        <dbReference type="ChEBI" id="CHEBI:57623"/>
    </ligand>
</feature>
<evidence type="ECO:0000313" key="7">
    <source>
        <dbReference type="Proteomes" id="UP000203229"/>
    </source>
</evidence>
<feature type="binding site" evidence="5">
    <location>
        <position position="42"/>
    </location>
    <ligand>
        <name>dimethylallyl diphosphate</name>
        <dbReference type="ChEBI" id="CHEBI:57623"/>
    </ligand>
</feature>
<dbReference type="KEGG" id="scou:SCORR_v1c02840"/>
<comment type="similarity">
    <text evidence="5">Belongs to the IspH family.</text>
</comment>
<dbReference type="HAMAP" id="MF_00191">
    <property type="entry name" value="IspH"/>
    <property type="match status" value="1"/>
</dbReference>
<feature type="binding site" evidence="5">
    <location>
        <position position="230"/>
    </location>
    <ligand>
        <name>isopentenyl diphosphate</name>
        <dbReference type="ChEBI" id="CHEBI:128769"/>
    </ligand>
</feature>
<proteinExistence type="inferred from homology"/>
<feature type="binding site" evidence="5">
    <location>
        <position position="83"/>
    </location>
    <ligand>
        <name>(2E)-4-hydroxy-3-methylbut-2-enyl diphosphate</name>
        <dbReference type="ChEBI" id="CHEBI:128753"/>
    </ligand>
</feature>
<keyword evidence="5" id="KW-0560">Oxidoreductase</keyword>
<gene>
    <name evidence="5 6" type="primary">ispH</name>
    <name evidence="6" type="ORF">SCORR_v1c02840</name>
</gene>
<feature type="binding site" evidence="5">
    <location>
        <position position="274"/>
    </location>
    <ligand>
        <name>isopentenyl diphosphate</name>
        <dbReference type="ChEBI" id="CHEBI:128769"/>
    </ligand>
</feature>
<dbReference type="PANTHER" id="PTHR30426:SF0">
    <property type="entry name" value="4-HYDROXY-3-METHYLBUT-2-ENYL DIPHOSPHATE REDUCTASE"/>
    <property type="match status" value="1"/>
</dbReference>
<dbReference type="Gene3D" id="3.40.50.11270">
    <property type="match status" value="1"/>
</dbReference>
<dbReference type="OrthoDB" id="9777362at2"/>
<evidence type="ECO:0000256" key="5">
    <source>
        <dbReference type="HAMAP-Rule" id="MF_00191"/>
    </source>
</evidence>
<dbReference type="PANTHER" id="PTHR30426">
    <property type="entry name" value="4-HYDROXY-3-METHYLBUT-2-ENYL DIPHOSPHATE REDUCTASE"/>
    <property type="match status" value="1"/>
</dbReference>
<feature type="binding site" evidence="5">
    <location>
        <position position="133"/>
    </location>
    <ligand>
        <name>isopentenyl diphosphate</name>
        <dbReference type="ChEBI" id="CHEBI:128769"/>
    </ligand>
</feature>
<evidence type="ECO:0000256" key="2">
    <source>
        <dbReference type="ARBA" id="ARBA00022723"/>
    </source>
</evidence>
<keyword evidence="4 5" id="KW-0411">Iron-sulfur</keyword>
<comment type="caution">
    <text evidence="5">Lacks conserved residue(s) required for the propagation of feature annotation.</text>
</comment>
<dbReference type="Gene3D" id="3.40.1010.20">
    <property type="entry name" value="4-hydroxy-3-methylbut-2-enyl diphosphate reductase, catalytic domain"/>
    <property type="match status" value="2"/>
</dbReference>
<evidence type="ECO:0000313" key="6">
    <source>
        <dbReference type="EMBL" id="ASP28058.1"/>
    </source>
</evidence>
<dbReference type="EC" id="1.17.7.4" evidence="5"/>
<keyword evidence="3 5" id="KW-0408">Iron</keyword>
<protein>
    <recommendedName>
        <fullName evidence="5">4-hydroxy-3-methylbut-2-enyl diphosphate reductase</fullName>
        <shortName evidence="5">HMBPP reductase</shortName>
        <ecNumber evidence="5">1.17.7.4</ecNumber>
    </recommendedName>
</protein>
<dbReference type="NCBIfam" id="TIGR00216">
    <property type="entry name" value="ispH_lytB"/>
    <property type="match status" value="1"/>
</dbReference>
<feature type="binding site" evidence="5">
    <location>
        <position position="133"/>
    </location>
    <ligand>
        <name>(2E)-4-hydroxy-3-methylbut-2-enyl diphosphate</name>
        <dbReference type="ChEBI" id="CHEBI:128753"/>
    </ligand>
</feature>
<dbReference type="GO" id="GO:0019288">
    <property type="term" value="P:isopentenyl diphosphate biosynthetic process, methylerythritol 4-phosphate pathway"/>
    <property type="evidence" value="ECO:0007669"/>
    <property type="project" value="UniProtKB-UniRule"/>
</dbReference>
<keyword evidence="7" id="KW-1185">Reference proteome</keyword>
<comment type="pathway">
    <text evidence="5">Isoprenoid biosynthesis; isopentenyl diphosphate biosynthesis via DXP pathway; isopentenyl diphosphate from 1-deoxy-D-xylulose 5-phosphate: step 6/6.</text>
</comment>
<dbReference type="GO" id="GO:0051539">
    <property type="term" value="F:4 iron, 4 sulfur cluster binding"/>
    <property type="evidence" value="ECO:0007669"/>
    <property type="project" value="UniProtKB-UniRule"/>
</dbReference>
<feature type="binding site" evidence="5">
    <location>
        <position position="12"/>
    </location>
    <ligand>
        <name>[4Fe-4S] cluster</name>
        <dbReference type="ChEBI" id="CHEBI:49883"/>
    </ligand>
</feature>
<feature type="binding site" evidence="5">
    <location>
        <position position="232"/>
    </location>
    <ligand>
        <name>(2E)-4-hydroxy-3-methylbut-2-enyl diphosphate</name>
        <dbReference type="ChEBI" id="CHEBI:128753"/>
    </ligand>
</feature>
<feature type="binding site" evidence="5">
    <location>
        <position position="105"/>
    </location>
    <ligand>
        <name>[4Fe-4S] cluster</name>
        <dbReference type="ChEBI" id="CHEBI:49883"/>
    </ligand>
</feature>
<organism evidence="6 7">
    <name type="scientific">Spiroplasma corruscae</name>
    <dbReference type="NCBI Taxonomy" id="216934"/>
    <lineage>
        <taxon>Bacteria</taxon>
        <taxon>Bacillati</taxon>
        <taxon>Mycoplasmatota</taxon>
        <taxon>Mollicutes</taxon>
        <taxon>Entomoplasmatales</taxon>
        <taxon>Spiroplasmataceae</taxon>
        <taxon>Spiroplasma</taxon>
    </lineage>
</organism>
<keyword evidence="2 5" id="KW-0479">Metal-binding</keyword>
<feature type="binding site" evidence="5">
    <location>
        <position position="42"/>
    </location>
    <ligand>
        <name>isopentenyl diphosphate</name>
        <dbReference type="ChEBI" id="CHEBI:128769"/>
    </ligand>
</feature>
<feature type="binding site" evidence="5">
    <location>
        <position position="230"/>
    </location>
    <ligand>
        <name>dimethylallyl diphosphate</name>
        <dbReference type="ChEBI" id="CHEBI:57623"/>
    </ligand>
</feature>
<reference evidence="6 7" key="1">
    <citation type="submission" date="2017-07" db="EMBL/GenBank/DDBJ databases">
        <title>Complete genome sequence of Spiroplasma corruscae EC-1 (DSM 19793).</title>
        <authorList>
            <person name="Tsai Y.-M."/>
            <person name="Lo W.-S."/>
            <person name="Kuo C.-H."/>
        </authorList>
    </citation>
    <scope>NUCLEOTIDE SEQUENCE [LARGE SCALE GENOMIC DNA]</scope>
    <source>
        <strain evidence="6 7">EC-1</strain>
    </source>
</reference>
<evidence type="ECO:0000256" key="4">
    <source>
        <dbReference type="ARBA" id="ARBA00023014"/>
    </source>
</evidence>
<dbReference type="InterPro" id="IPR003451">
    <property type="entry name" value="LytB/IspH"/>
</dbReference>
<feature type="binding site" evidence="5">
    <location>
        <position position="230"/>
    </location>
    <ligand>
        <name>(2E)-4-hydroxy-3-methylbut-2-enyl diphosphate</name>
        <dbReference type="ChEBI" id="CHEBI:128753"/>
    </ligand>
</feature>
<feature type="binding site" evidence="5">
    <location>
        <position position="232"/>
    </location>
    <ligand>
        <name>isopentenyl diphosphate</name>
        <dbReference type="ChEBI" id="CHEBI:128769"/>
    </ligand>
</feature>
<dbReference type="EMBL" id="CP022535">
    <property type="protein sequence ID" value="ASP28058.1"/>
    <property type="molecule type" value="Genomic_DNA"/>
</dbReference>
<dbReference type="UniPathway" id="UPA00056">
    <property type="reaction ID" value="UER00097"/>
</dbReference>
<dbReference type="GO" id="GO:0046872">
    <property type="term" value="F:metal ion binding"/>
    <property type="evidence" value="ECO:0007669"/>
    <property type="project" value="UniProtKB-KW"/>
</dbReference>
<keyword evidence="1 5" id="KW-0004">4Fe-4S</keyword>
<sequence>MNILKVSPRGFCLGVVKSIKMAKEALKMYPNKDIYMIGLLVHNKNVVSDFESQGIKIIDDWKKSRLEIIKSIPKGSVVVFSAHGTDKNVVDYAQENGLIVIDTKCEWVLETENLINDYLKLGFEIIFIGKHNHPETIALTSINKEKIHLVTNTQEVENLNLNGESDIFVTNQTTLSIIDTQIIYEKIKTKYKNVKFKNDLCDATLVRQKAVLDLKTDEVDLLFVVGDERSNNTLKLVELAENKGIRSIRINSKNDIDLNEIKDVNTIAVTAGASTPSIIQNEVITYLESLCKP</sequence>
<comment type="catalytic activity">
    <reaction evidence="5">
        <text>isopentenyl diphosphate + 2 oxidized [2Fe-2S]-[ferredoxin] + H2O = (2E)-4-hydroxy-3-methylbut-2-enyl diphosphate + 2 reduced [2Fe-2S]-[ferredoxin] + 2 H(+)</text>
        <dbReference type="Rhea" id="RHEA:24488"/>
        <dbReference type="Rhea" id="RHEA-COMP:10000"/>
        <dbReference type="Rhea" id="RHEA-COMP:10001"/>
        <dbReference type="ChEBI" id="CHEBI:15377"/>
        <dbReference type="ChEBI" id="CHEBI:15378"/>
        <dbReference type="ChEBI" id="CHEBI:33737"/>
        <dbReference type="ChEBI" id="CHEBI:33738"/>
        <dbReference type="ChEBI" id="CHEBI:128753"/>
        <dbReference type="ChEBI" id="CHEBI:128769"/>
        <dbReference type="EC" id="1.17.7.4"/>
    </reaction>
</comment>
<evidence type="ECO:0000256" key="3">
    <source>
        <dbReference type="ARBA" id="ARBA00023004"/>
    </source>
</evidence>
<dbReference type="Pfam" id="PF02401">
    <property type="entry name" value="LYTB"/>
    <property type="match status" value="1"/>
</dbReference>
<dbReference type="CDD" id="cd13944">
    <property type="entry name" value="lytB_ispH"/>
    <property type="match status" value="1"/>
</dbReference>
<dbReference type="UniPathway" id="UPA00059">
    <property type="reaction ID" value="UER00105"/>
</dbReference>
<feature type="binding site" evidence="5">
    <location>
        <position position="232"/>
    </location>
    <ligand>
        <name>dimethylallyl diphosphate</name>
        <dbReference type="ChEBI" id="CHEBI:57623"/>
    </ligand>
</feature>
<feature type="binding site" evidence="5">
    <location>
        <position position="274"/>
    </location>
    <ligand>
        <name>(2E)-4-hydroxy-3-methylbut-2-enyl diphosphate</name>
        <dbReference type="ChEBI" id="CHEBI:128753"/>
    </ligand>
</feature>
<feature type="binding site" evidence="5">
    <location>
        <position position="133"/>
    </location>
    <ligand>
        <name>dimethylallyl diphosphate</name>
        <dbReference type="ChEBI" id="CHEBI:57623"/>
    </ligand>
</feature>
<evidence type="ECO:0000256" key="1">
    <source>
        <dbReference type="ARBA" id="ARBA00022485"/>
    </source>
</evidence>